<dbReference type="InterPro" id="IPR009049">
    <property type="entry name" value="Argininosuccinate_lyase"/>
</dbReference>
<dbReference type="FunCoup" id="E4XYR3">
    <property type="interactions" value="24"/>
</dbReference>
<dbReference type="PANTHER" id="PTHR43814">
    <property type="entry name" value="ARGININOSUCCINATE LYASE"/>
    <property type="match status" value="1"/>
</dbReference>
<dbReference type="PRINTS" id="PR00145">
    <property type="entry name" value="ARGSUCLYASE"/>
</dbReference>
<name>E4XYR3_OIKDI</name>
<dbReference type="InParanoid" id="E4XYR3"/>
<dbReference type="PANTHER" id="PTHR43814:SF1">
    <property type="entry name" value="ARGININOSUCCINATE LYASE"/>
    <property type="match status" value="1"/>
</dbReference>
<feature type="domain" description="Argininosuccinate lyase C-terminal" evidence="3">
    <location>
        <begin position="342"/>
        <end position="389"/>
    </location>
</feature>
<dbReference type="CDD" id="cd01359">
    <property type="entry name" value="Argininosuccinate_lyase"/>
    <property type="match status" value="1"/>
</dbReference>
<evidence type="ECO:0000259" key="3">
    <source>
        <dbReference type="Pfam" id="PF14698"/>
    </source>
</evidence>
<comment type="similarity">
    <text evidence="1">Belongs to the lyase 1 family. Argininosuccinate lyase subfamily.</text>
</comment>
<dbReference type="InterPro" id="IPR008948">
    <property type="entry name" value="L-Aspartase-like"/>
</dbReference>
<feature type="domain" description="Fumarate lyase N-terminal" evidence="2">
    <location>
        <begin position="231"/>
        <end position="270"/>
    </location>
</feature>
<dbReference type="AlphaFoldDB" id="E4XYR3"/>
<dbReference type="InterPro" id="IPR020557">
    <property type="entry name" value="Fumarate_lyase_CS"/>
</dbReference>
<organism evidence="4">
    <name type="scientific">Oikopleura dioica</name>
    <name type="common">Tunicate</name>
    <dbReference type="NCBI Taxonomy" id="34765"/>
    <lineage>
        <taxon>Eukaryota</taxon>
        <taxon>Metazoa</taxon>
        <taxon>Chordata</taxon>
        <taxon>Tunicata</taxon>
        <taxon>Appendicularia</taxon>
        <taxon>Copelata</taxon>
        <taxon>Oikopleuridae</taxon>
        <taxon>Oikopleura</taxon>
    </lineage>
</organism>
<dbReference type="SUPFAM" id="SSF48557">
    <property type="entry name" value="L-aspartase-like"/>
    <property type="match status" value="1"/>
</dbReference>
<evidence type="ECO:0000256" key="1">
    <source>
        <dbReference type="ARBA" id="ARBA00010755"/>
    </source>
</evidence>
<dbReference type="InterPro" id="IPR022761">
    <property type="entry name" value="Fumarate_lyase_N"/>
</dbReference>
<evidence type="ECO:0008006" key="6">
    <source>
        <dbReference type="Google" id="ProtNLM"/>
    </source>
</evidence>
<dbReference type="PROSITE" id="PS00163">
    <property type="entry name" value="FUMARATE_LYASES"/>
    <property type="match status" value="1"/>
</dbReference>
<dbReference type="OrthoDB" id="2561043at2759"/>
<evidence type="ECO:0000259" key="2">
    <source>
        <dbReference type="Pfam" id="PF00206"/>
    </source>
</evidence>
<reference evidence="4" key="1">
    <citation type="journal article" date="2010" name="Science">
        <title>Plasticity of animal genome architecture unmasked by rapid evolution of a pelagic tunicate.</title>
        <authorList>
            <person name="Denoeud F."/>
            <person name="Henriet S."/>
            <person name="Mungpakdee S."/>
            <person name="Aury J.M."/>
            <person name="Da Silva C."/>
            <person name="Brinkmann H."/>
            <person name="Mikhaleva J."/>
            <person name="Olsen L.C."/>
            <person name="Jubin C."/>
            <person name="Canestro C."/>
            <person name="Bouquet J.M."/>
            <person name="Danks G."/>
            <person name="Poulain J."/>
            <person name="Campsteijn C."/>
            <person name="Adamski M."/>
            <person name="Cross I."/>
            <person name="Yadetie F."/>
            <person name="Muffato M."/>
            <person name="Louis A."/>
            <person name="Butcher S."/>
            <person name="Tsagkogeorga G."/>
            <person name="Konrad A."/>
            <person name="Singh S."/>
            <person name="Jensen M.F."/>
            <person name="Cong E.H."/>
            <person name="Eikeseth-Otteraa H."/>
            <person name="Noel B."/>
            <person name="Anthouard V."/>
            <person name="Porcel B.M."/>
            <person name="Kachouri-Lafond R."/>
            <person name="Nishino A."/>
            <person name="Ugolini M."/>
            <person name="Chourrout P."/>
            <person name="Nishida H."/>
            <person name="Aasland R."/>
            <person name="Huzurbazar S."/>
            <person name="Westhof E."/>
            <person name="Delsuc F."/>
            <person name="Lehrach H."/>
            <person name="Reinhardt R."/>
            <person name="Weissenbach J."/>
            <person name="Roy S.W."/>
            <person name="Artiguenave F."/>
            <person name="Postlethwait J.H."/>
            <person name="Manak J.R."/>
            <person name="Thompson E.M."/>
            <person name="Jaillon O."/>
            <person name="Du Pasquier L."/>
            <person name="Boudinot P."/>
            <person name="Liberles D.A."/>
            <person name="Volff J.N."/>
            <person name="Philippe H."/>
            <person name="Lenhard B."/>
            <person name="Roest Crollius H."/>
            <person name="Wincker P."/>
            <person name="Chourrout D."/>
        </authorList>
    </citation>
    <scope>NUCLEOTIDE SEQUENCE [LARGE SCALE GENOMIC DNA]</scope>
</reference>
<dbReference type="Pfam" id="PF00206">
    <property type="entry name" value="Lyase_1"/>
    <property type="match status" value="2"/>
</dbReference>
<keyword evidence="5" id="KW-1185">Reference proteome</keyword>
<proteinExistence type="inferred from homology"/>
<dbReference type="Gene3D" id="1.10.40.30">
    <property type="entry name" value="Fumarase/aspartase (C-terminal domain)"/>
    <property type="match status" value="1"/>
</dbReference>
<accession>E4XYR3</accession>
<dbReference type="FunFam" id="1.20.200.10:FF:000015">
    <property type="entry name" value="argininosuccinate lyase isoform X2"/>
    <property type="match status" value="1"/>
</dbReference>
<dbReference type="Proteomes" id="UP000001307">
    <property type="component" value="Unassembled WGS sequence"/>
</dbReference>
<sequence length="436" mass="48867">MSQEKEKILWGGRFDKSPDELLWKYNASIGLCKTLWREDVEGSKVFAAGLEKLGIITSVELGAIQSGLDTIHAEWEAEEFQLKKGDEDIHTANERRLGEIIGSEIAGKLHTGRSRNEQVQVDVHLWLRNEICELEQRLISLIKAILKLAEANVNVMMPSFTHFQPAQITTFGHWLVNHAEGLRSVLRRFNLMESHKWCPLGAGAIAGNAFGMDRHFLAKELNFSLGPTLSPTFSFVKIGQEFCTGSSLMPQKQNPDALELIRGKAGTAIGRLAGMFATIKNLPSGYNKDLQEDKAMMISSYDEFKDALLLTTDEFNDSQRKRLRKSKFSNFDFIISENLKIDKLKHKGVPFRVSHEIAGEVVALAERKKIAIDQLEAEDFAGLNPIFGDGSEAIELLSDKKRSIEQYTSVGGTAPEATRKDIATIWKLIDCHFECE</sequence>
<dbReference type="Pfam" id="PF14698">
    <property type="entry name" value="ASL_C2"/>
    <property type="match status" value="1"/>
</dbReference>
<dbReference type="FunFam" id="1.10.275.10:FF:000002">
    <property type="entry name" value="Argininosuccinate lyase"/>
    <property type="match status" value="1"/>
</dbReference>
<dbReference type="Gene3D" id="1.10.275.10">
    <property type="entry name" value="Fumarase/aspartase (N-terminal domain)"/>
    <property type="match status" value="1"/>
</dbReference>
<dbReference type="PRINTS" id="PR00149">
    <property type="entry name" value="FUMRATELYASE"/>
</dbReference>
<protein>
    <recommendedName>
        <fullName evidence="6">Argininosuccinate lyase</fullName>
    </recommendedName>
</protein>
<dbReference type="InterPro" id="IPR024083">
    <property type="entry name" value="Fumarase/histidase_N"/>
</dbReference>
<dbReference type="InterPro" id="IPR029419">
    <property type="entry name" value="Arg_succ_lyase_C"/>
</dbReference>
<dbReference type="GO" id="GO:0004056">
    <property type="term" value="F:argininosuccinate lyase activity"/>
    <property type="evidence" value="ECO:0007669"/>
    <property type="project" value="InterPro"/>
</dbReference>
<dbReference type="Gene3D" id="1.20.200.10">
    <property type="entry name" value="Fumarase/aspartase (Central domain)"/>
    <property type="match status" value="1"/>
</dbReference>
<evidence type="ECO:0000313" key="5">
    <source>
        <dbReference type="Proteomes" id="UP000001307"/>
    </source>
</evidence>
<dbReference type="InterPro" id="IPR000362">
    <property type="entry name" value="Fumarate_lyase_fam"/>
</dbReference>
<feature type="domain" description="Fumarate lyase N-terminal" evidence="2">
    <location>
        <begin position="12"/>
        <end position="225"/>
    </location>
</feature>
<gene>
    <name evidence="4" type="ORF">GSOID_T00009852001</name>
</gene>
<dbReference type="EMBL" id="FN653344">
    <property type="protein sequence ID" value="CBY14775.1"/>
    <property type="molecule type" value="Genomic_DNA"/>
</dbReference>
<dbReference type="GO" id="GO:0042450">
    <property type="term" value="P:L-arginine biosynthetic process via ornithine"/>
    <property type="evidence" value="ECO:0007669"/>
    <property type="project" value="InterPro"/>
</dbReference>
<dbReference type="GO" id="GO:0005829">
    <property type="term" value="C:cytosol"/>
    <property type="evidence" value="ECO:0007669"/>
    <property type="project" value="TreeGrafter"/>
</dbReference>
<evidence type="ECO:0000313" key="4">
    <source>
        <dbReference type="EMBL" id="CBY14775.1"/>
    </source>
</evidence>